<protein>
    <submittedName>
        <fullName evidence="1">Uncharacterized protein</fullName>
    </submittedName>
</protein>
<dbReference type="Proteomes" id="UP000032871">
    <property type="component" value="Unassembled WGS sequence"/>
</dbReference>
<dbReference type="EMBL" id="AEPS01000005">
    <property type="protein sequence ID" value="EFU67572.1"/>
    <property type="molecule type" value="Genomic_DNA"/>
</dbReference>
<accession>E6KXK9</accession>
<organism evidence="1 2">
    <name type="scientific">Aggregatibacter segnis ATCC 33393</name>
    <dbReference type="NCBI Taxonomy" id="888057"/>
    <lineage>
        <taxon>Bacteria</taxon>
        <taxon>Pseudomonadati</taxon>
        <taxon>Pseudomonadota</taxon>
        <taxon>Gammaproteobacteria</taxon>
        <taxon>Pasteurellales</taxon>
        <taxon>Pasteurellaceae</taxon>
        <taxon>Aggregatibacter</taxon>
    </lineage>
</organism>
<sequence>MLFNKKLRILPINVGITNVQNPLDFVTALLVDRHKRGRLRHRGGKTQE</sequence>
<dbReference type="HOGENOM" id="CLU_3303571_0_0_6"/>
<reference evidence="1 2" key="1">
    <citation type="submission" date="2010-12" db="EMBL/GenBank/DDBJ databases">
        <authorList>
            <person name="Muzny D."/>
            <person name="Qin X."/>
            <person name="Deng J."/>
            <person name="Jiang H."/>
            <person name="Liu Y."/>
            <person name="Qu J."/>
            <person name="Song X.-Z."/>
            <person name="Zhang L."/>
            <person name="Thornton R."/>
            <person name="Coyle M."/>
            <person name="Francisco L."/>
            <person name="Jackson L."/>
            <person name="Javaid M."/>
            <person name="Korchina V."/>
            <person name="Kovar C."/>
            <person name="Mata R."/>
            <person name="Mathew T."/>
            <person name="Ngo R."/>
            <person name="Nguyen L."/>
            <person name="Nguyen N."/>
            <person name="Okwuonu G."/>
            <person name="Ongeri F."/>
            <person name="Pham C."/>
            <person name="Simmons D."/>
            <person name="Wilczek-Boney K."/>
            <person name="Hale W."/>
            <person name="Jakkamsetti A."/>
            <person name="Pham P."/>
            <person name="Ruth R."/>
            <person name="San Lucas F."/>
            <person name="Warren J."/>
            <person name="Zhang J."/>
            <person name="Zhao Z."/>
            <person name="Zhou C."/>
            <person name="Zhu D."/>
            <person name="Lee S."/>
            <person name="Bess C."/>
            <person name="Blankenburg K."/>
            <person name="Forbes L."/>
            <person name="Fu Q."/>
            <person name="Gubbala S."/>
            <person name="Hirani K."/>
            <person name="Jayaseelan J.C."/>
            <person name="Lara F."/>
            <person name="Munidasa M."/>
            <person name="Palculict T."/>
            <person name="Patil S."/>
            <person name="Pu L.-L."/>
            <person name="Saada N."/>
            <person name="Tang L."/>
            <person name="Weissenberger G."/>
            <person name="Zhu Y."/>
            <person name="Hemphill L."/>
            <person name="Shang Y."/>
            <person name="Youmans B."/>
            <person name="Ayvaz T."/>
            <person name="Ross M."/>
            <person name="Santibanez J."/>
            <person name="Aqrawi P."/>
            <person name="Gross S."/>
            <person name="Joshi V."/>
            <person name="Fowler G."/>
            <person name="Nazareth L."/>
            <person name="Reid J."/>
            <person name="Worley K."/>
            <person name="Petrosino J."/>
            <person name="Highlander S."/>
            <person name="Gibbs R."/>
        </authorList>
    </citation>
    <scope>NUCLEOTIDE SEQUENCE [LARGE SCALE GENOMIC DNA]</scope>
    <source>
        <strain evidence="1 2">ATCC 33393</strain>
    </source>
</reference>
<evidence type="ECO:0000313" key="1">
    <source>
        <dbReference type="EMBL" id="EFU67572.1"/>
    </source>
</evidence>
<proteinExistence type="predicted"/>
<keyword evidence="2" id="KW-1185">Reference proteome</keyword>
<gene>
    <name evidence="1" type="ORF">HMPREF9064_0891</name>
</gene>
<comment type="caution">
    <text evidence="1">The sequence shown here is derived from an EMBL/GenBank/DDBJ whole genome shotgun (WGS) entry which is preliminary data.</text>
</comment>
<dbReference type="AlphaFoldDB" id="E6KXK9"/>
<evidence type="ECO:0000313" key="2">
    <source>
        <dbReference type="Proteomes" id="UP000032871"/>
    </source>
</evidence>
<name>E6KXK9_9PAST</name>